<accession>F8SJL6</accession>
<organism evidence="1 2">
    <name type="scientific">Pseudomonas phage PhiPA3</name>
    <name type="common">Pseudomonas aeruginosa phage PhiPA3</name>
    <dbReference type="NCBI Taxonomy" id="998086"/>
    <lineage>
        <taxon>Viruses</taxon>
        <taxon>Duplodnaviria</taxon>
        <taxon>Heunggongvirae</taxon>
        <taxon>Uroviricota</taxon>
        <taxon>Caudoviricetes</taxon>
        <taxon>Chimalliviridae</taxon>
        <taxon>Miltoncavirus</taxon>
        <taxon>Miltoncavirus PhiPA3</taxon>
    </lineage>
</organism>
<gene>
    <name evidence="1" type="primary">177</name>
</gene>
<keyword evidence="2" id="KW-1185">Reference proteome</keyword>
<dbReference type="Proteomes" id="UP000008388">
    <property type="component" value="Segment"/>
</dbReference>
<dbReference type="RefSeq" id="YP_009217256.1">
    <property type="nucleotide sequence ID" value="NC_028999.1"/>
</dbReference>
<dbReference type="GeneID" id="26643705"/>
<sequence>MSITNRIMRPVRKVAEGLWLFFWNRVDDDLKRLCVMASLHAALVQCRDHECSRIARLNSTMRLVRDESALRLPTLFGPYLWKGILPIDKNDLTSEKFYKRIARKTPCWLLYTDECVFIEDLKQLMQFCMRERREQV</sequence>
<name>F8SJL6_BPPA3</name>
<organismHost>
    <name type="scientific">Pseudomonas aeruginosa</name>
    <dbReference type="NCBI Taxonomy" id="287"/>
</organismHost>
<evidence type="ECO:0000313" key="2">
    <source>
        <dbReference type="Proteomes" id="UP000008388"/>
    </source>
</evidence>
<dbReference type="EMBL" id="HQ630627">
    <property type="protein sequence ID" value="AEH03600.1"/>
    <property type="molecule type" value="Genomic_DNA"/>
</dbReference>
<protein>
    <submittedName>
        <fullName evidence="1">Uncharacterized protein 177</fullName>
    </submittedName>
</protein>
<dbReference type="KEGG" id="vg:26643705"/>
<dbReference type="OrthoDB" id="26436at10239"/>
<proteinExistence type="predicted"/>
<reference evidence="1 2" key="1">
    <citation type="journal article" date="2011" name="Microbiology">
        <title>The Pseudomonas aeruginosa generalized transducing phage phiPA3 is a new member of the phiKZ-like group of 'jumbo' phages, and infects model laboratory strains and clinical isolates from cystic fibrosis patients.</title>
        <authorList>
            <person name="Monson R."/>
            <person name="Foulds I."/>
            <person name="Foweraker J."/>
            <person name="Welch M."/>
            <person name="Salmond G.P."/>
        </authorList>
    </citation>
    <scope>NUCLEOTIDE SEQUENCE [LARGE SCALE GENOMIC DNA]</scope>
</reference>
<evidence type="ECO:0000313" key="1">
    <source>
        <dbReference type="EMBL" id="AEH03600.1"/>
    </source>
</evidence>